<evidence type="ECO:0000313" key="3">
    <source>
        <dbReference type="Proteomes" id="UP000005632"/>
    </source>
</evidence>
<dbReference type="HOGENOM" id="CLU_1371466_0_0_12"/>
<protein>
    <submittedName>
        <fullName evidence="2">Uncharacterized protein</fullName>
    </submittedName>
</protein>
<feature type="signal peptide" evidence="1">
    <location>
        <begin position="1"/>
        <end position="25"/>
    </location>
</feature>
<dbReference type="EMBL" id="CP003155">
    <property type="protein sequence ID" value="AEV30731.1"/>
    <property type="molecule type" value="Genomic_DNA"/>
</dbReference>
<accession>G8QXT7</accession>
<dbReference type="KEGG" id="sgp:SpiGrapes_2981"/>
<dbReference type="AlphaFoldDB" id="G8QXT7"/>
<sequence>MKRFRSSPCFLVCALLILLVGCRQEGIQAEYGLFGSEAIVLLKQGETLSVLSLPADIVDGYALHTKLGKQLAVQDLLGIPPTGTFGTTSGNLALLRELSRTLASERLGVGEDQITDQMRLDAMFASAEDLRKTELDNTLQRLSGLDSVLDRFSDVKYCHYYDVGRFITIDTTTDWEALSLYIRQWLAEAMLLDRRRNIS</sequence>
<dbReference type="Proteomes" id="UP000005632">
    <property type="component" value="Chromosome"/>
</dbReference>
<feature type="chain" id="PRO_5003515175" evidence="1">
    <location>
        <begin position="26"/>
        <end position="199"/>
    </location>
</feature>
<proteinExistence type="predicted"/>
<keyword evidence="1" id="KW-0732">Signal</keyword>
<gene>
    <name evidence="2" type="ordered locus">SpiGrapes_2981</name>
</gene>
<organism evidence="2 3">
    <name type="scientific">Sphaerochaeta pleomorpha (strain ATCC BAA-1885 / DSM 22778 / Grapes)</name>
    <dbReference type="NCBI Taxonomy" id="158190"/>
    <lineage>
        <taxon>Bacteria</taxon>
        <taxon>Pseudomonadati</taxon>
        <taxon>Spirochaetota</taxon>
        <taxon>Spirochaetia</taxon>
        <taxon>Spirochaetales</taxon>
        <taxon>Sphaerochaetaceae</taxon>
        <taxon>Sphaerochaeta</taxon>
    </lineage>
</organism>
<evidence type="ECO:0000256" key="1">
    <source>
        <dbReference type="SAM" id="SignalP"/>
    </source>
</evidence>
<dbReference type="STRING" id="158190.SpiGrapes_2981"/>
<dbReference type="RefSeq" id="WP_014271570.1">
    <property type="nucleotide sequence ID" value="NC_016633.1"/>
</dbReference>
<dbReference type="PROSITE" id="PS51257">
    <property type="entry name" value="PROKAR_LIPOPROTEIN"/>
    <property type="match status" value="1"/>
</dbReference>
<name>G8QXT7_SPHPG</name>
<evidence type="ECO:0000313" key="2">
    <source>
        <dbReference type="EMBL" id="AEV30731.1"/>
    </source>
</evidence>
<keyword evidence="3" id="KW-1185">Reference proteome</keyword>
<reference evidence="2 3" key="1">
    <citation type="submission" date="2011-11" db="EMBL/GenBank/DDBJ databases">
        <title>Complete sequence of Spirochaeta sp. grapes.</title>
        <authorList>
            <consortium name="US DOE Joint Genome Institute"/>
            <person name="Lucas S."/>
            <person name="Han J."/>
            <person name="Lapidus A."/>
            <person name="Cheng J.-F."/>
            <person name="Goodwin L."/>
            <person name="Pitluck S."/>
            <person name="Peters L."/>
            <person name="Ovchinnikova G."/>
            <person name="Munk A.C."/>
            <person name="Detter J.C."/>
            <person name="Han C."/>
            <person name="Tapia R."/>
            <person name="Land M."/>
            <person name="Hauser L."/>
            <person name="Kyrpides N."/>
            <person name="Ivanova N."/>
            <person name="Pagani I."/>
            <person name="Ritalahtilisa K."/>
            <person name="Loeffler F."/>
            <person name="Woyke T."/>
        </authorList>
    </citation>
    <scope>NUCLEOTIDE SEQUENCE [LARGE SCALE GENOMIC DNA]</scope>
    <source>
        <strain evidence="3">ATCC BAA-1885 / DSM 22778 / Grapes</strain>
    </source>
</reference>